<gene>
    <name evidence="2" type="ORF">Sradi_1600700</name>
</gene>
<reference evidence="2" key="2">
    <citation type="journal article" date="2024" name="Plant">
        <title>Genomic evolution and insights into agronomic trait innovations of Sesamum species.</title>
        <authorList>
            <person name="Miao H."/>
            <person name="Wang L."/>
            <person name="Qu L."/>
            <person name="Liu H."/>
            <person name="Sun Y."/>
            <person name="Le M."/>
            <person name="Wang Q."/>
            <person name="Wei S."/>
            <person name="Zheng Y."/>
            <person name="Lin W."/>
            <person name="Duan Y."/>
            <person name="Cao H."/>
            <person name="Xiong S."/>
            <person name="Wang X."/>
            <person name="Wei L."/>
            <person name="Li C."/>
            <person name="Ma Q."/>
            <person name="Ju M."/>
            <person name="Zhao R."/>
            <person name="Li G."/>
            <person name="Mu C."/>
            <person name="Tian Q."/>
            <person name="Mei H."/>
            <person name="Zhang T."/>
            <person name="Gao T."/>
            <person name="Zhang H."/>
        </authorList>
    </citation>
    <scope>NUCLEOTIDE SEQUENCE</scope>
    <source>
        <strain evidence="2">G02</strain>
    </source>
</reference>
<evidence type="ECO:0000313" key="2">
    <source>
        <dbReference type="EMBL" id="KAL0413990.1"/>
    </source>
</evidence>
<dbReference type="AlphaFoldDB" id="A0AAW2UAS5"/>
<organism evidence="2">
    <name type="scientific">Sesamum radiatum</name>
    <name type="common">Black benniseed</name>
    <dbReference type="NCBI Taxonomy" id="300843"/>
    <lineage>
        <taxon>Eukaryota</taxon>
        <taxon>Viridiplantae</taxon>
        <taxon>Streptophyta</taxon>
        <taxon>Embryophyta</taxon>
        <taxon>Tracheophyta</taxon>
        <taxon>Spermatophyta</taxon>
        <taxon>Magnoliopsida</taxon>
        <taxon>eudicotyledons</taxon>
        <taxon>Gunneridae</taxon>
        <taxon>Pentapetalae</taxon>
        <taxon>asterids</taxon>
        <taxon>lamiids</taxon>
        <taxon>Lamiales</taxon>
        <taxon>Pedaliaceae</taxon>
        <taxon>Sesamum</taxon>
    </lineage>
</organism>
<protein>
    <submittedName>
        <fullName evidence="2">AP3-complex subunit beta-A</fullName>
    </submittedName>
</protein>
<proteinExistence type="predicted"/>
<name>A0AAW2UAS5_SESRA</name>
<feature type="compositionally biased region" description="Acidic residues" evidence="1">
    <location>
        <begin position="92"/>
        <end position="111"/>
    </location>
</feature>
<sequence>MRSHDAEEVKDQTEYKDLTHVLAQYIFGGQRKVQSEPFSYRFYLPGSLSQIVLHAAPGYEPLPEPCSLIDESHSPSHVQGTKMMDIGATDSEPNEIDDSDAMSGSLEEENTSDYSSQASVSGSSGVGGGSYNSASDTDGDEEAGALINLSDGAPASRNHIKDSEENSASGFTDFGELMSNRALESWLNENPGSSQNSYMMSVMLRDHSPESQSRTLLSWLNLSHIHFWILQMEKG</sequence>
<reference evidence="2" key="1">
    <citation type="submission" date="2020-06" db="EMBL/GenBank/DDBJ databases">
        <authorList>
            <person name="Li T."/>
            <person name="Hu X."/>
            <person name="Zhang T."/>
            <person name="Song X."/>
            <person name="Zhang H."/>
            <person name="Dai N."/>
            <person name="Sheng W."/>
            <person name="Hou X."/>
            <person name="Wei L."/>
        </authorList>
    </citation>
    <scope>NUCLEOTIDE SEQUENCE</scope>
    <source>
        <strain evidence="2">G02</strain>
        <tissue evidence="2">Leaf</tissue>
    </source>
</reference>
<comment type="caution">
    <text evidence="2">The sequence shown here is derived from an EMBL/GenBank/DDBJ whole genome shotgun (WGS) entry which is preliminary data.</text>
</comment>
<feature type="region of interest" description="Disordered" evidence="1">
    <location>
        <begin position="86"/>
        <end position="172"/>
    </location>
</feature>
<feature type="compositionally biased region" description="Low complexity" evidence="1">
    <location>
        <begin position="112"/>
        <end position="123"/>
    </location>
</feature>
<accession>A0AAW2UAS5</accession>
<evidence type="ECO:0000256" key="1">
    <source>
        <dbReference type="SAM" id="MobiDB-lite"/>
    </source>
</evidence>
<dbReference type="EMBL" id="JACGWJ010000006">
    <property type="protein sequence ID" value="KAL0413990.1"/>
    <property type="molecule type" value="Genomic_DNA"/>
</dbReference>